<comment type="caution">
    <text evidence="1">The sequence shown here is derived from an EMBL/GenBank/DDBJ whole genome shotgun (WGS) entry which is preliminary data.</text>
</comment>
<sequence>MVARHDVLSEERSTSTIFLPSVVDYNEQGAAGLPIRLGVLQLDRGQPLPTRRVRLIHGQDATPGRRDGFLHAIPFSVSTSSWVRRSATEAEGWRRAVLFTHSDFSMTGE</sequence>
<dbReference type="EMBL" id="AMZH03031205">
    <property type="protein sequence ID" value="RRT32625.1"/>
    <property type="molecule type" value="Genomic_DNA"/>
</dbReference>
<name>A0A426WZH7_ENSVE</name>
<gene>
    <name evidence="1" type="ORF">B296_00053397</name>
</gene>
<evidence type="ECO:0000313" key="2">
    <source>
        <dbReference type="Proteomes" id="UP000287651"/>
    </source>
</evidence>
<protein>
    <submittedName>
        <fullName evidence="1">Uncharacterized protein</fullName>
    </submittedName>
</protein>
<dbReference type="AlphaFoldDB" id="A0A426WZH7"/>
<accession>A0A426WZH7</accession>
<evidence type="ECO:0000313" key="1">
    <source>
        <dbReference type="EMBL" id="RRT32625.1"/>
    </source>
</evidence>
<proteinExistence type="predicted"/>
<reference evidence="1 2" key="1">
    <citation type="journal article" date="2014" name="Agronomy (Basel)">
        <title>A Draft Genome Sequence for Ensete ventricosum, the Drought-Tolerant Tree Against Hunger.</title>
        <authorList>
            <person name="Harrison J."/>
            <person name="Moore K.A."/>
            <person name="Paszkiewicz K."/>
            <person name="Jones T."/>
            <person name="Grant M."/>
            <person name="Ambacheew D."/>
            <person name="Muzemil S."/>
            <person name="Studholme D.J."/>
        </authorList>
    </citation>
    <scope>NUCLEOTIDE SEQUENCE [LARGE SCALE GENOMIC DNA]</scope>
</reference>
<dbReference type="Proteomes" id="UP000287651">
    <property type="component" value="Unassembled WGS sequence"/>
</dbReference>
<organism evidence="1 2">
    <name type="scientific">Ensete ventricosum</name>
    <name type="common">Abyssinian banana</name>
    <name type="synonym">Musa ensete</name>
    <dbReference type="NCBI Taxonomy" id="4639"/>
    <lineage>
        <taxon>Eukaryota</taxon>
        <taxon>Viridiplantae</taxon>
        <taxon>Streptophyta</taxon>
        <taxon>Embryophyta</taxon>
        <taxon>Tracheophyta</taxon>
        <taxon>Spermatophyta</taxon>
        <taxon>Magnoliopsida</taxon>
        <taxon>Liliopsida</taxon>
        <taxon>Zingiberales</taxon>
        <taxon>Musaceae</taxon>
        <taxon>Ensete</taxon>
    </lineage>
</organism>